<feature type="domain" description="UvrD-like helicase C-terminal" evidence="14">
    <location>
        <begin position="293"/>
        <end position="587"/>
    </location>
</feature>
<dbReference type="PROSITE" id="PS51198">
    <property type="entry name" value="UVRD_HELICASE_ATP_BIND"/>
    <property type="match status" value="1"/>
</dbReference>
<dbReference type="GO" id="GO:0005524">
    <property type="term" value="F:ATP binding"/>
    <property type="evidence" value="ECO:0007669"/>
    <property type="project" value="UniProtKB-UniRule"/>
</dbReference>
<dbReference type="Pfam" id="PF13361">
    <property type="entry name" value="UvrD_C"/>
    <property type="match status" value="1"/>
</dbReference>
<comment type="catalytic activity">
    <reaction evidence="8">
        <text>Couples ATP hydrolysis with the unwinding of duplex DNA by translocating in the 3'-5' direction.</text>
        <dbReference type="EC" id="5.6.2.4"/>
    </reaction>
</comment>
<keyword evidence="5 12" id="KW-0067">ATP-binding</keyword>
<dbReference type="PANTHER" id="PTHR11070:SF2">
    <property type="entry name" value="ATP-DEPENDENT DNA HELICASE SRS2"/>
    <property type="match status" value="1"/>
</dbReference>
<keyword evidence="7" id="KW-0413">Isomerase</keyword>
<dbReference type="InterPro" id="IPR014017">
    <property type="entry name" value="DNA_helicase_UvrD-like_C"/>
</dbReference>
<dbReference type="AlphaFoldDB" id="A0A9D9GT74"/>
<evidence type="ECO:0000256" key="8">
    <source>
        <dbReference type="ARBA" id="ARBA00034617"/>
    </source>
</evidence>
<dbReference type="EC" id="5.6.2.4" evidence="9"/>
<evidence type="ECO:0000256" key="5">
    <source>
        <dbReference type="ARBA" id="ARBA00022840"/>
    </source>
</evidence>
<dbReference type="Pfam" id="PF00580">
    <property type="entry name" value="UvrD-helicase"/>
    <property type="match status" value="1"/>
</dbReference>
<dbReference type="InterPro" id="IPR027417">
    <property type="entry name" value="P-loop_NTPase"/>
</dbReference>
<evidence type="ECO:0000259" key="14">
    <source>
        <dbReference type="PROSITE" id="PS51217"/>
    </source>
</evidence>
<dbReference type="GO" id="GO:0033202">
    <property type="term" value="C:DNA helicase complex"/>
    <property type="evidence" value="ECO:0007669"/>
    <property type="project" value="TreeGrafter"/>
</dbReference>
<evidence type="ECO:0000313" key="15">
    <source>
        <dbReference type="EMBL" id="MBO8415584.1"/>
    </source>
</evidence>
<evidence type="ECO:0000256" key="12">
    <source>
        <dbReference type="PROSITE-ProRule" id="PRU00560"/>
    </source>
</evidence>
<feature type="binding site" evidence="12">
    <location>
        <begin position="28"/>
        <end position="35"/>
    </location>
    <ligand>
        <name>ATP</name>
        <dbReference type="ChEBI" id="CHEBI:30616"/>
    </ligand>
</feature>
<name>A0A9D9GT74_9GAMM</name>
<organism evidence="15 16">
    <name type="scientific">Candidatus Avisuccinivibrio stercorigallinarum</name>
    <dbReference type="NCBI Taxonomy" id="2840704"/>
    <lineage>
        <taxon>Bacteria</taxon>
        <taxon>Pseudomonadati</taxon>
        <taxon>Pseudomonadota</taxon>
        <taxon>Gammaproteobacteria</taxon>
        <taxon>Aeromonadales</taxon>
        <taxon>Succinivibrionaceae</taxon>
        <taxon>Succinivibrionaceae incertae sedis</taxon>
        <taxon>Candidatus Avisuccinivibrio</taxon>
    </lineage>
</organism>
<comment type="caution">
    <text evidence="15">The sequence shown here is derived from an EMBL/GenBank/DDBJ whole genome shotgun (WGS) entry which is preliminary data.</text>
</comment>
<dbReference type="InterPro" id="IPR013986">
    <property type="entry name" value="DExx_box_DNA_helicase_dom_sf"/>
</dbReference>
<dbReference type="PROSITE" id="PS51217">
    <property type="entry name" value="UVRD_HELICASE_CTER"/>
    <property type="match status" value="1"/>
</dbReference>
<dbReference type="Gene3D" id="1.10.486.10">
    <property type="entry name" value="PCRA, domain 4"/>
    <property type="match status" value="1"/>
</dbReference>
<dbReference type="InterPro" id="IPR014016">
    <property type="entry name" value="UvrD-like_ATP-bd"/>
</dbReference>
<evidence type="ECO:0000313" key="16">
    <source>
        <dbReference type="Proteomes" id="UP000823631"/>
    </source>
</evidence>
<keyword evidence="6" id="KW-0238">DNA-binding</keyword>
<evidence type="ECO:0000256" key="6">
    <source>
        <dbReference type="ARBA" id="ARBA00023125"/>
    </source>
</evidence>
<dbReference type="Gene3D" id="3.40.50.300">
    <property type="entry name" value="P-loop containing nucleotide triphosphate hydrolases"/>
    <property type="match status" value="2"/>
</dbReference>
<dbReference type="GO" id="GO:0016787">
    <property type="term" value="F:hydrolase activity"/>
    <property type="evidence" value="ECO:0007669"/>
    <property type="project" value="UniProtKB-UniRule"/>
</dbReference>
<evidence type="ECO:0000256" key="3">
    <source>
        <dbReference type="ARBA" id="ARBA00022801"/>
    </source>
</evidence>
<dbReference type="Proteomes" id="UP000823631">
    <property type="component" value="Unassembled WGS sequence"/>
</dbReference>
<evidence type="ECO:0000256" key="9">
    <source>
        <dbReference type="ARBA" id="ARBA00034808"/>
    </source>
</evidence>
<dbReference type="GO" id="GO:0043138">
    <property type="term" value="F:3'-5' DNA helicase activity"/>
    <property type="evidence" value="ECO:0007669"/>
    <property type="project" value="UniProtKB-EC"/>
</dbReference>
<dbReference type="SUPFAM" id="SSF52540">
    <property type="entry name" value="P-loop containing nucleoside triphosphate hydrolases"/>
    <property type="match status" value="1"/>
</dbReference>
<reference evidence="15" key="2">
    <citation type="journal article" date="2021" name="PeerJ">
        <title>Extensive microbial diversity within the chicken gut microbiome revealed by metagenomics and culture.</title>
        <authorList>
            <person name="Gilroy R."/>
            <person name="Ravi A."/>
            <person name="Getino M."/>
            <person name="Pursley I."/>
            <person name="Horton D.L."/>
            <person name="Alikhan N.F."/>
            <person name="Baker D."/>
            <person name="Gharbi K."/>
            <person name="Hall N."/>
            <person name="Watson M."/>
            <person name="Adriaenssens E.M."/>
            <person name="Foster-Nyarko E."/>
            <person name="Jarju S."/>
            <person name="Secka A."/>
            <person name="Antonio M."/>
            <person name="Oren A."/>
            <person name="Chaudhuri R.R."/>
            <person name="La Ragione R."/>
            <person name="Hildebrand F."/>
            <person name="Pallen M.J."/>
        </authorList>
    </citation>
    <scope>NUCLEOTIDE SEQUENCE</scope>
    <source>
        <strain evidence="15">17213</strain>
    </source>
</reference>
<evidence type="ECO:0000256" key="2">
    <source>
        <dbReference type="ARBA" id="ARBA00022741"/>
    </source>
</evidence>
<comment type="catalytic activity">
    <reaction evidence="11">
        <text>ATP + H2O = ADP + phosphate + H(+)</text>
        <dbReference type="Rhea" id="RHEA:13065"/>
        <dbReference type="ChEBI" id="CHEBI:15377"/>
        <dbReference type="ChEBI" id="CHEBI:15378"/>
        <dbReference type="ChEBI" id="CHEBI:30616"/>
        <dbReference type="ChEBI" id="CHEBI:43474"/>
        <dbReference type="ChEBI" id="CHEBI:456216"/>
        <dbReference type="EC" id="5.6.2.4"/>
    </reaction>
</comment>
<gene>
    <name evidence="15" type="ORF">IAB19_04290</name>
</gene>
<proteinExistence type="inferred from homology"/>
<dbReference type="EMBL" id="JADINH010000092">
    <property type="protein sequence ID" value="MBO8415584.1"/>
    <property type="molecule type" value="Genomic_DNA"/>
</dbReference>
<keyword evidence="3 12" id="KW-0378">Hydrolase</keyword>
<feature type="non-terminal residue" evidence="15">
    <location>
        <position position="587"/>
    </location>
</feature>
<comment type="similarity">
    <text evidence="1">Belongs to the helicase family. UvrD subfamily.</text>
</comment>
<feature type="domain" description="UvrD-like helicase ATP-binding" evidence="13">
    <location>
        <begin position="7"/>
        <end position="292"/>
    </location>
</feature>
<reference evidence="15" key="1">
    <citation type="submission" date="2020-10" db="EMBL/GenBank/DDBJ databases">
        <authorList>
            <person name="Gilroy R."/>
        </authorList>
    </citation>
    <scope>NUCLEOTIDE SEQUENCE</scope>
    <source>
        <strain evidence="15">17213</strain>
    </source>
</reference>
<protein>
    <recommendedName>
        <fullName evidence="9">DNA 3'-5' helicase</fullName>
        <ecNumber evidence="9">5.6.2.4</ecNumber>
    </recommendedName>
    <alternativeName>
        <fullName evidence="10">DNA 3'-5' helicase II</fullName>
    </alternativeName>
</protein>
<evidence type="ECO:0000256" key="4">
    <source>
        <dbReference type="ARBA" id="ARBA00022806"/>
    </source>
</evidence>
<accession>A0A9D9GT74</accession>
<evidence type="ECO:0000256" key="11">
    <source>
        <dbReference type="ARBA" id="ARBA00048988"/>
    </source>
</evidence>
<dbReference type="CDD" id="cd17932">
    <property type="entry name" value="DEXQc_UvrD"/>
    <property type="match status" value="1"/>
</dbReference>
<dbReference type="GO" id="GO:0003677">
    <property type="term" value="F:DNA binding"/>
    <property type="evidence" value="ECO:0007669"/>
    <property type="project" value="UniProtKB-KW"/>
</dbReference>
<evidence type="ECO:0000259" key="13">
    <source>
        <dbReference type="PROSITE" id="PS51198"/>
    </source>
</evidence>
<evidence type="ECO:0000256" key="7">
    <source>
        <dbReference type="ARBA" id="ARBA00023235"/>
    </source>
</evidence>
<evidence type="ECO:0000256" key="1">
    <source>
        <dbReference type="ARBA" id="ARBA00009922"/>
    </source>
</evidence>
<keyword evidence="2 12" id="KW-0547">Nucleotide-binding</keyword>
<keyword evidence="4 12" id="KW-0347">Helicase</keyword>
<sequence>MPYRFLQDLNEQQLAAVKATEGYVRVSAGAGTGKTRTLTYRYAYLLSGLGLSARSILCVTFTNKAARELKQRVTRICGDLANPFVCTFHGFCAEFLRQEIKAAGFPQNFSIFDVGDSKAVLRRIFEALKVNGRELSLKDAWEYIDGRKGDISYGYDFIHQDSELLLRRAQEGSSLLDSIFYYYCYQLRQQYALDFDDLITLTLIILHDYPEVRRRWQERLEYILVDEFQDIDALQYELVEILSEVHHNLFIVGDPDQTIYSFRGAKVQFFRDFAVKHPDARCFYLQHNYRSQEHILDLAYTIISNNPDPGRKKLISHLTLAPDDLAPVAMGALEEQDAFYRDLKKAVQGKTELPSAPPQFKVAKPAKKSALPVLMHVADHDTEGRFIADEIKEIKAVNPEASIAVLYRSRFVSGPIEKALIRAGIKYAVVSDVPFFMRAEIKDALSYLRIILNPDDNMAFVRVINNPRRGFGRSRQQRLFEYAENEHRSLFAALMAHIADSDLKPSAAVRDFVGTVLHLHDSARLGPLSEFERTLNAFGIEEKLKQGGEDEQLNNLNMLRDEIAQFEQQAGERTTMADFLQHAALFT</sequence>
<dbReference type="InterPro" id="IPR000212">
    <property type="entry name" value="DNA_helicase_UvrD/REP"/>
</dbReference>
<dbReference type="GO" id="GO:0000725">
    <property type="term" value="P:recombinational repair"/>
    <property type="evidence" value="ECO:0007669"/>
    <property type="project" value="TreeGrafter"/>
</dbReference>
<dbReference type="PANTHER" id="PTHR11070">
    <property type="entry name" value="UVRD / RECB / PCRA DNA HELICASE FAMILY MEMBER"/>
    <property type="match status" value="1"/>
</dbReference>
<dbReference type="GO" id="GO:0005829">
    <property type="term" value="C:cytosol"/>
    <property type="evidence" value="ECO:0007669"/>
    <property type="project" value="TreeGrafter"/>
</dbReference>
<evidence type="ECO:0000256" key="10">
    <source>
        <dbReference type="ARBA" id="ARBA00034923"/>
    </source>
</evidence>
<dbReference type="Gene3D" id="1.10.10.160">
    <property type="match status" value="1"/>
</dbReference>